<dbReference type="OrthoDB" id="6021743at2759"/>
<evidence type="ECO:0000259" key="1">
    <source>
        <dbReference type="Pfam" id="PF12657"/>
    </source>
</evidence>
<reference evidence="2" key="2">
    <citation type="submission" date="2004-02" db="EMBL/GenBank/DDBJ databases">
        <authorList>
            <consortium name="Genoscope"/>
            <consortium name="Whitehead Institute Centre for Genome Research"/>
        </authorList>
    </citation>
    <scope>NUCLEOTIDE SEQUENCE</scope>
</reference>
<dbReference type="EMBL" id="CAAE01011568">
    <property type="protein sequence ID" value="CAF93897.1"/>
    <property type="molecule type" value="Genomic_DNA"/>
</dbReference>
<feature type="non-terminal residue" evidence="2">
    <location>
        <position position="1"/>
    </location>
</feature>
<feature type="domain" description="Transcription factor IIIC 90kDa subunit N-terminal" evidence="1">
    <location>
        <begin position="21"/>
        <end position="69"/>
    </location>
</feature>
<sequence length="77" mass="8633">TKRDPVVNLLSPVSGLEPLVWSEDHRLAACTSGSLAVMELVCDVNNNKQDLTLHRTSIAVPTEAHRFQVHFHRYLVV</sequence>
<name>Q4SZN5_TETNG</name>
<gene>
    <name evidence="2" type="ORF">GSTENG00009763001</name>
</gene>
<dbReference type="Pfam" id="PF12657">
    <property type="entry name" value="TFIIIC_delta"/>
    <property type="match status" value="1"/>
</dbReference>
<evidence type="ECO:0000313" key="2">
    <source>
        <dbReference type="EMBL" id="CAF93897.1"/>
    </source>
</evidence>
<accession>Q4SZN5</accession>
<dbReference type="AlphaFoldDB" id="Q4SZN5"/>
<protein>
    <submittedName>
        <fullName evidence="2">(spotted green pufferfish) hypothetical protein</fullName>
    </submittedName>
</protein>
<dbReference type="KEGG" id="tng:GSTEN00009763G001"/>
<reference evidence="2" key="1">
    <citation type="journal article" date="2004" name="Nature">
        <title>Genome duplication in the teleost fish Tetraodon nigroviridis reveals the early vertebrate proto-karyotype.</title>
        <authorList>
            <person name="Jaillon O."/>
            <person name="Aury J.-M."/>
            <person name="Brunet F."/>
            <person name="Petit J.-L."/>
            <person name="Stange-Thomann N."/>
            <person name="Mauceli E."/>
            <person name="Bouneau L."/>
            <person name="Fischer C."/>
            <person name="Ozouf-Costaz C."/>
            <person name="Bernot A."/>
            <person name="Nicaud S."/>
            <person name="Jaffe D."/>
            <person name="Fisher S."/>
            <person name="Lutfalla G."/>
            <person name="Dossat C."/>
            <person name="Segurens B."/>
            <person name="Dasilva C."/>
            <person name="Salanoubat M."/>
            <person name="Levy M."/>
            <person name="Boudet N."/>
            <person name="Castellano S."/>
            <person name="Anthouard V."/>
            <person name="Jubin C."/>
            <person name="Castelli V."/>
            <person name="Katinka M."/>
            <person name="Vacherie B."/>
            <person name="Biemont C."/>
            <person name="Skalli Z."/>
            <person name="Cattolico L."/>
            <person name="Poulain J."/>
            <person name="De Berardinis V."/>
            <person name="Cruaud C."/>
            <person name="Duprat S."/>
            <person name="Brottier P."/>
            <person name="Coutanceau J.-P."/>
            <person name="Gouzy J."/>
            <person name="Parra G."/>
            <person name="Lardier G."/>
            <person name="Chapple C."/>
            <person name="McKernan K.J."/>
            <person name="McEwan P."/>
            <person name="Bosak S."/>
            <person name="Kellis M."/>
            <person name="Volff J.-N."/>
            <person name="Guigo R."/>
            <person name="Zody M.C."/>
            <person name="Mesirov J."/>
            <person name="Lindblad-Toh K."/>
            <person name="Birren B."/>
            <person name="Nusbaum C."/>
            <person name="Kahn D."/>
            <person name="Robinson-Rechavi M."/>
            <person name="Laudet V."/>
            <person name="Schachter V."/>
            <person name="Quetier F."/>
            <person name="Saurin W."/>
            <person name="Scarpelli C."/>
            <person name="Wincker P."/>
            <person name="Lander E.S."/>
            <person name="Weissenbach J."/>
            <person name="Roest Crollius H."/>
        </authorList>
    </citation>
    <scope>NUCLEOTIDE SEQUENCE [LARGE SCALE GENOMIC DNA]</scope>
</reference>
<organism evidence="2">
    <name type="scientific">Tetraodon nigroviridis</name>
    <name type="common">Spotted green pufferfish</name>
    <name type="synonym">Chelonodon nigroviridis</name>
    <dbReference type="NCBI Taxonomy" id="99883"/>
    <lineage>
        <taxon>Eukaryota</taxon>
        <taxon>Metazoa</taxon>
        <taxon>Chordata</taxon>
        <taxon>Craniata</taxon>
        <taxon>Vertebrata</taxon>
        <taxon>Euteleostomi</taxon>
        <taxon>Actinopterygii</taxon>
        <taxon>Neopterygii</taxon>
        <taxon>Teleostei</taxon>
        <taxon>Neoteleostei</taxon>
        <taxon>Acanthomorphata</taxon>
        <taxon>Eupercaria</taxon>
        <taxon>Tetraodontiformes</taxon>
        <taxon>Tetradontoidea</taxon>
        <taxon>Tetraodontidae</taxon>
        <taxon>Tetraodon</taxon>
    </lineage>
</organism>
<dbReference type="InterPro" id="IPR024761">
    <property type="entry name" value="TFIIIC_delta_N"/>
</dbReference>
<comment type="caution">
    <text evidence="2">The sequence shown here is derived from an EMBL/GenBank/DDBJ whole genome shotgun (WGS) entry which is preliminary data.</text>
</comment>
<proteinExistence type="predicted"/>